<protein>
    <submittedName>
        <fullName evidence="7">Muniscin C-terminal mu homology domain-domain-containing protein</fullName>
    </submittedName>
</protein>
<dbReference type="OrthoDB" id="1875751at2759"/>
<feature type="compositionally biased region" description="Polar residues" evidence="5">
    <location>
        <begin position="266"/>
        <end position="287"/>
    </location>
</feature>
<dbReference type="GO" id="GO:0032153">
    <property type="term" value="C:cell division site"/>
    <property type="evidence" value="ECO:0007669"/>
    <property type="project" value="TreeGrafter"/>
</dbReference>
<dbReference type="InterPro" id="IPR001060">
    <property type="entry name" value="FCH_dom"/>
</dbReference>
<dbReference type="GO" id="GO:0005737">
    <property type="term" value="C:cytoplasm"/>
    <property type="evidence" value="ECO:0007669"/>
    <property type="project" value="TreeGrafter"/>
</dbReference>
<dbReference type="EMBL" id="NBSH01000013">
    <property type="protein sequence ID" value="ORX34767.1"/>
    <property type="molecule type" value="Genomic_DNA"/>
</dbReference>
<keyword evidence="4" id="KW-0254">Endocytosis</keyword>
<dbReference type="STRING" id="4999.A0A1Y1UB72"/>
<organism evidence="7 8">
    <name type="scientific">Kockovaella imperatae</name>
    <dbReference type="NCBI Taxonomy" id="4999"/>
    <lineage>
        <taxon>Eukaryota</taxon>
        <taxon>Fungi</taxon>
        <taxon>Dikarya</taxon>
        <taxon>Basidiomycota</taxon>
        <taxon>Agaricomycotina</taxon>
        <taxon>Tremellomycetes</taxon>
        <taxon>Tremellales</taxon>
        <taxon>Cuniculitremaceae</taxon>
        <taxon>Kockovaella</taxon>
    </lineage>
</organism>
<dbReference type="GeneID" id="33555633"/>
<feature type="domain" description="MHD" evidence="6">
    <location>
        <begin position="582"/>
        <end position="837"/>
    </location>
</feature>
<dbReference type="InterPro" id="IPR018808">
    <property type="entry name" value="Muniscin_C"/>
</dbReference>
<feature type="compositionally biased region" description="Low complexity" evidence="5">
    <location>
        <begin position="357"/>
        <end position="366"/>
    </location>
</feature>
<dbReference type="GO" id="GO:0007010">
    <property type="term" value="P:cytoskeleton organization"/>
    <property type="evidence" value="ECO:0007669"/>
    <property type="project" value="TreeGrafter"/>
</dbReference>
<evidence type="ECO:0000256" key="5">
    <source>
        <dbReference type="SAM" id="MobiDB-lite"/>
    </source>
</evidence>
<dbReference type="GO" id="GO:0005886">
    <property type="term" value="C:plasma membrane"/>
    <property type="evidence" value="ECO:0007669"/>
    <property type="project" value="TreeGrafter"/>
</dbReference>
<dbReference type="PANTHER" id="PTHR23065">
    <property type="entry name" value="PROLINE-SERINE-THREONINE PHOSPHATASE INTERACTING PROTEIN 1"/>
    <property type="match status" value="1"/>
</dbReference>
<dbReference type="GO" id="GO:0006897">
    <property type="term" value="P:endocytosis"/>
    <property type="evidence" value="ECO:0007669"/>
    <property type="project" value="UniProtKB-KW"/>
</dbReference>
<evidence type="ECO:0000313" key="7">
    <source>
        <dbReference type="EMBL" id="ORX34767.1"/>
    </source>
</evidence>
<proteinExistence type="predicted"/>
<evidence type="ECO:0000256" key="4">
    <source>
        <dbReference type="ARBA" id="ARBA00022583"/>
    </source>
</evidence>
<evidence type="ECO:0000256" key="2">
    <source>
        <dbReference type="ARBA" id="ARBA00022490"/>
    </source>
</evidence>
<dbReference type="PANTHER" id="PTHR23065:SF7">
    <property type="entry name" value="NOSTRIN, ISOFORM H"/>
    <property type="match status" value="1"/>
</dbReference>
<evidence type="ECO:0000259" key="6">
    <source>
        <dbReference type="PROSITE" id="PS51072"/>
    </source>
</evidence>
<evidence type="ECO:0000313" key="8">
    <source>
        <dbReference type="Proteomes" id="UP000193218"/>
    </source>
</evidence>
<keyword evidence="2" id="KW-0963">Cytoplasm</keyword>
<dbReference type="InParanoid" id="A0A1Y1UB72"/>
<dbReference type="SMART" id="SM00055">
    <property type="entry name" value="FCH"/>
    <property type="match status" value="1"/>
</dbReference>
<feature type="region of interest" description="Disordered" evidence="5">
    <location>
        <begin position="247"/>
        <end position="575"/>
    </location>
</feature>
<comment type="caution">
    <text evidence="7">The sequence shown here is derived from an EMBL/GenBank/DDBJ whole genome shotgun (WGS) entry which is preliminary data.</text>
</comment>
<dbReference type="PROSITE" id="PS51072">
    <property type="entry name" value="MHD"/>
    <property type="match status" value="1"/>
</dbReference>
<sequence length="842" mass="89521">MSDALPEDTWVNAFLSASPRPLQAALQKRLQASQTHVTALQELFKQRAALETQYADGLAKLAKNAEQGLLNGKGGVEWEKSGAETKIWNSVVSELSETSSAHSTLAALIRTDFEQPIRDIPSKSVAWRRIGEQDSSLEKTLKDYEKTAGKLDKAQSKSKGGKADSLQSELNQLTSNLSSLSPMVYTTYQRLDEDRLRALKEIIVRWGTVRADVAQRDAERAERAVAVMVSWETPDEVLRVGRQIAQKAGGSPGAIANTGSDRGADSVTSTPRTNRRLSTATAQTNDFSPRPQPRQNGSSSNLPNSGSSFAGGLKSMLSRRTTLAPNNRGRSDSASTTGRGPAGREAGTFATIGESGASDQASQQSAPPVDEEGFSVAPADRHRGPWEEPEDLLTDDPIAPTSSVPQTRDLLSDDDGPSTAGFQNTFTSSPAASNEDLGRSNTSSSQAQSKLNLALSSAPIQEDEADRQAAMEKMQQTLQMSPPLQATRRQNTARGRRDVRNTMFAAPGEDGSLGYGALALGGPSRETSSSPANANGLTHGSSKPVQSLNRQASQSSVASNNPFDSPGLLGPASTILPGTTAKSGLTGSVNETLNVVLREGTVRRLQINGEIHLSLRPGESTHPAHGPIHVRIGKFEALEKIAPNPTFVAQVPDKPGEYILNSEALASISASGPAKGPLAFKYQVFVAPGQESAYLPITLTPAFLCKSGETRMILHYKRNAETLYPSSELSKASIVAIFGEGPSVSNVQAKPAGGQWSAASRQMTWDLDSIASEGKIIAKFVTGPGETLTPLGVQATWTLKGAVSSDLGLEVVPGDLESDWTFSNVQRQMSSGKYLAEPIVNQ</sequence>
<feature type="compositionally biased region" description="Polar residues" evidence="5">
    <location>
        <begin position="474"/>
        <end position="493"/>
    </location>
</feature>
<evidence type="ECO:0000256" key="3">
    <source>
        <dbReference type="ARBA" id="ARBA00022553"/>
    </source>
</evidence>
<keyword evidence="8" id="KW-1185">Reference proteome</keyword>
<dbReference type="InterPro" id="IPR028565">
    <property type="entry name" value="MHD"/>
</dbReference>
<dbReference type="RefSeq" id="XP_021869009.1">
    <property type="nucleotide sequence ID" value="XM_022013825.1"/>
</dbReference>
<dbReference type="Gene3D" id="1.20.1270.60">
    <property type="entry name" value="Arfaptin homology (AH) domain/BAR domain"/>
    <property type="match status" value="1"/>
</dbReference>
<dbReference type="Proteomes" id="UP000193218">
    <property type="component" value="Unassembled WGS sequence"/>
</dbReference>
<feature type="compositionally biased region" description="Low complexity" evidence="5">
    <location>
        <begin position="296"/>
        <end position="308"/>
    </location>
</feature>
<feature type="compositionally biased region" description="Polar residues" evidence="5">
    <location>
        <begin position="439"/>
        <end position="459"/>
    </location>
</feature>
<dbReference type="Pfam" id="PF00611">
    <property type="entry name" value="FCH"/>
    <property type="match status" value="1"/>
</dbReference>
<feature type="compositionally biased region" description="Polar residues" evidence="5">
    <location>
        <begin position="420"/>
        <end position="432"/>
    </location>
</feature>
<dbReference type="SUPFAM" id="SSF103657">
    <property type="entry name" value="BAR/IMD domain-like"/>
    <property type="match status" value="1"/>
</dbReference>
<dbReference type="Pfam" id="PF10291">
    <property type="entry name" value="muHD"/>
    <property type="match status" value="1"/>
</dbReference>
<accession>A0A1Y1UB72</accession>
<gene>
    <name evidence="7" type="ORF">BD324DRAFT_593848</name>
</gene>
<keyword evidence="3" id="KW-0597">Phosphoprotein</keyword>
<feature type="compositionally biased region" description="Polar residues" evidence="5">
    <location>
        <begin position="525"/>
        <end position="563"/>
    </location>
</feature>
<evidence type="ECO:0000256" key="1">
    <source>
        <dbReference type="ARBA" id="ARBA00004496"/>
    </source>
</evidence>
<dbReference type="AlphaFoldDB" id="A0A1Y1UB72"/>
<comment type="subcellular location">
    <subcellularLocation>
        <location evidence="1">Cytoplasm</location>
    </subcellularLocation>
</comment>
<dbReference type="FunCoup" id="A0A1Y1UB72">
    <property type="interactions" value="16"/>
</dbReference>
<dbReference type="GO" id="GO:0043226">
    <property type="term" value="C:organelle"/>
    <property type="evidence" value="ECO:0007669"/>
    <property type="project" value="UniProtKB-ARBA"/>
</dbReference>
<name>A0A1Y1UB72_9TREE</name>
<reference evidence="7 8" key="1">
    <citation type="submission" date="2017-03" db="EMBL/GenBank/DDBJ databases">
        <title>Widespread Adenine N6-methylation of Active Genes in Fungi.</title>
        <authorList>
            <consortium name="DOE Joint Genome Institute"/>
            <person name="Mondo S.J."/>
            <person name="Dannebaum R.O."/>
            <person name="Kuo R.C."/>
            <person name="Louie K.B."/>
            <person name="Bewick A.J."/>
            <person name="Labutti K."/>
            <person name="Haridas S."/>
            <person name="Kuo A."/>
            <person name="Salamov A."/>
            <person name="Ahrendt S.R."/>
            <person name="Lau R."/>
            <person name="Bowen B.P."/>
            <person name="Lipzen A."/>
            <person name="Sullivan W."/>
            <person name="Andreopoulos W.B."/>
            <person name="Clum A."/>
            <person name="Lindquist E."/>
            <person name="Daum C."/>
            <person name="Northen T.R."/>
            <person name="Ramamoorthy G."/>
            <person name="Schmitz R.J."/>
            <person name="Gryganskyi A."/>
            <person name="Culley D."/>
            <person name="Magnuson J."/>
            <person name="James T.Y."/>
            <person name="O'Malley M.A."/>
            <person name="Stajich J.E."/>
            <person name="Spatafora J.W."/>
            <person name="Visel A."/>
            <person name="Grigoriev I.V."/>
        </authorList>
    </citation>
    <scope>NUCLEOTIDE SEQUENCE [LARGE SCALE GENOMIC DNA]</scope>
    <source>
        <strain evidence="7 8">NRRL Y-17943</strain>
    </source>
</reference>
<dbReference type="InterPro" id="IPR027267">
    <property type="entry name" value="AH/BAR_dom_sf"/>
</dbReference>